<name>A0A2N8UIE6_9BASI</name>
<evidence type="ECO:0000313" key="3">
    <source>
        <dbReference type="Proteomes" id="UP000239563"/>
    </source>
</evidence>
<dbReference type="Proteomes" id="UP000239563">
    <property type="component" value="Chromosome XII"/>
</dbReference>
<gene>
    <name evidence="2" type="ORF">SRS1_25004</name>
</gene>
<reference evidence="2 3" key="1">
    <citation type="submission" date="2017-02" db="EMBL/GenBank/DDBJ databases">
        <authorList>
            <person name="Peterson S.W."/>
        </authorList>
    </citation>
    <scope>NUCLEOTIDE SEQUENCE [LARGE SCALE GENOMIC DNA]</scope>
    <source>
        <strain evidence="2 3">SRS1_H2-8</strain>
    </source>
</reference>
<dbReference type="EMBL" id="LT795065">
    <property type="protein sequence ID" value="SJX64482.1"/>
    <property type="molecule type" value="Genomic_DNA"/>
</dbReference>
<evidence type="ECO:0000313" key="2">
    <source>
        <dbReference type="EMBL" id="SJX64482.1"/>
    </source>
</evidence>
<evidence type="ECO:0008006" key="4">
    <source>
        <dbReference type="Google" id="ProtNLM"/>
    </source>
</evidence>
<evidence type="ECO:0000256" key="1">
    <source>
        <dbReference type="SAM" id="SignalP"/>
    </source>
</evidence>
<feature type="chain" id="PRO_5014964504" description="Secreted protein" evidence="1">
    <location>
        <begin position="24"/>
        <end position="89"/>
    </location>
</feature>
<feature type="signal peptide" evidence="1">
    <location>
        <begin position="1"/>
        <end position="23"/>
    </location>
</feature>
<proteinExistence type="predicted"/>
<sequence length="89" mass="9318">MRSTIIVAVLIATTSSWITGSSGFQRHGGRLGTRCHRSSLVSHPSSVTIAAALGIRMRTAAPQTKRNMARSARSSAVPFIILSIGGGRA</sequence>
<organism evidence="2 3">
    <name type="scientific">Sporisorium reilianum f. sp. reilianum</name>
    <dbReference type="NCBI Taxonomy" id="72559"/>
    <lineage>
        <taxon>Eukaryota</taxon>
        <taxon>Fungi</taxon>
        <taxon>Dikarya</taxon>
        <taxon>Basidiomycota</taxon>
        <taxon>Ustilaginomycotina</taxon>
        <taxon>Ustilaginomycetes</taxon>
        <taxon>Ustilaginales</taxon>
        <taxon>Ustilaginaceae</taxon>
        <taxon>Sporisorium</taxon>
    </lineage>
</organism>
<protein>
    <recommendedName>
        <fullName evidence="4">Secreted protein</fullName>
    </recommendedName>
</protein>
<keyword evidence="1" id="KW-0732">Signal</keyword>
<dbReference type="AlphaFoldDB" id="A0A2N8UIE6"/>
<accession>A0A2N8UIE6</accession>